<keyword evidence="4" id="KW-0808">Transferase</keyword>
<keyword evidence="10" id="KW-1133">Transmembrane helix</keyword>
<sequence>MTGKRFQIKNKLWCIMAAIWTLLLAFSTWNQIRISDAGVFKLAQREALVSYNKDLVYRRWATDHGGVYVPVTEQTPPNPYLSHVSNRDITTPAGQHLTLLNPAYMTRQVHELSAEQYGVKGHITSLKPLRPENTPDPWEEKQLQNIHAGKMPTWQISMIADEEHLRMLYPMITEEKCLKCHAHQGYKIGDIRGGISVSVPMANYNATNLQNLKIISLTNSTIWLLGISAIFWIRRYVNRQFGEQGQLREAAEASQKKFQVLFDDAPYGVGIADSESGKILTCNQELLRITGYSEEELIGQPQAKLHPTNGDGNNYSESFKKHLLKPGGTTLVTQVLTKRGELRDVEIKTSRLEMDGKQVLHGFFNDITEQKAITDALRLSEEKFASAFGHAPIMITISNLEDGTYLDANAKFYQVTGFSKEEVIGRTSTELGWITPETREQLIEVLRRDGRAAGMELETRGKDGSVCKCSYFGEIIEVSGQKRLLSLALDITEQRDLEERLLQGEKLQAIGLLAGGIAHDFNNQLSAVLGYAELMELKAQDDQTRSFAQKIKIAAKRAADVTQQLLAFSRKKDSLELPIKIDMLVNEVASILEHSIDKKIRIRKNFDAIHSTVLGDVSQLQNALLNIAINARDAMPNGGELSFKTDLKKLDEKYCQTRPEELAAGTYLQLQITDTGTGIEPENLKKIFDPFFTTKDIGKGTGMGLASAYGTLRSHHGFIEVSSELGIGTTFSLYLPLLIEQDMEAVLDTDSPLPRGEGKILLVDDEELVRKVSSAMLAELGYQVKCFPDGEAAFEYYRSNWRNIDLVILDMIMPKLNGLETYAAMKQVNPAIKVIMASGYSGDKEIEEILQNGILGFVSKPMEHQELASIIARVLKK</sequence>
<dbReference type="InterPro" id="IPR001789">
    <property type="entry name" value="Sig_transdc_resp-reg_receiver"/>
</dbReference>
<gene>
    <name evidence="14" type="ORF">SAMN02745165_02220</name>
</gene>
<dbReference type="AlphaFoldDB" id="A0A1M6IS18"/>
<dbReference type="Gene3D" id="3.30.565.10">
    <property type="entry name" value="Histidine kinase-like ATPase, C-terminal domain"/>
    <property type="match status" value="1"/>
</dbReference>
<dbReference type="InterPro" id="IPR036890">
    <property type="entry name" value="HATPase_C_sf"/>
</dbReference>
<dbReference type="Gene3D" id="1.10.287.130">
    <property type="match status" value="1"/>
</dbReference>
<keyword evidence="5" id="KW-0547">Nucleotide-binding</keyword>
<comment type="catalytic activity">
    <reaction evidence="1">
        <text>ATP + protein L-histidine = ADP + protein N-phospho-L-histidine.</text>
        <dbReference type="EC" id="2.7.13.3"/>
    </reaction>
</comment>
<dbReference type="InterPro" id="IPR004358">
    <property type="entry name" value="Sig_transdc_His_kin-like_C"/>
</dbReference>
<evidence type="ECO:0000256" key="7">
    <source>
        <dbReference type="ARBA" id="ARBA00022840"/>
    </source>
</evidence>
<dbReference type="SUPFAM" id="SSF55785">
    <property type="entry name" value="PYP-like sensor domain (PAS domain)"/>
    <property type="match status" value="2"/>
</dbReference>
<keyword evidence="3 9" id="KW-0597">Phosphoprotein</keyword>
<dbReference type="PROSITE" id="PS50109">
    <property type="entry name" value="HIS_KIN"/>
    <property type="match status" value="1"/>
</dbReference>
<evidence type="ECO:0000256" key="9">
    <source>
        <dbReference type="PROSITE-ProRule" id="PRU00169"/>
    </source>
</evidence>
<evidence type="ECO:0000256" key="2">
    <source>
        <dbReference type="ARBA" id="ARBA00012438"/>
    </source>
</evidence>
<dbReference type="InterPro" id="IPR036097">
    <property type="entry name" value="HisK_dim/P_sf"/>
</dbReference>
<feature type="domain" description="PAS" evidence="13">
    <location>
        <begin position="254"/>
        <end position="309"/>
    </location>
</feature>
<evidence type="ECO:0000256" key="4">
    <source>
        <dbReference type="ARBA" id="ARBA00022679"/>
    </source>
</evidence>
<feature type="transmembrane region" description="Helical" evidence="10">
    <location>
        <begin position="12"/>
        <end position="29"/>
    </location>
</feature>
<feature type="domain" description="PAS" evidence="13">
    <location>
        <begin position="380"/>
        <end position="448"/>
    </location>
</feature>
<dbReference type="PROSITE" id="PS50112">
    <property type="entry name" value="PAS"/>
    <property type="match status" value="2"/>
</dbReference>
<dbReference type="SMART" id="SM00091">
    <property type="entry name" value="PAS"/>
    <property type="match status" value="2"/>
</dbReference>
<dbReference type="EMBL" id="FQZT01000007">
    <property type="protein sequence ID" value="SHJ37185.1"/>
    <property type="molecule type" value="Genomic_DNA"/>
</dbReference>
<dbReference type="InterPro" id="IPR035965">
    <property type="entry name" value="PAS-like_dom_sf"/>
</dbReference>
<evidence type="ECO:0000256" key="3">
    <source>
        <dbReference type="ARBA" id="ARBA00022553"/>
    </source>
</evidence>
<dbReference type="Pfam" id="PF00072">
    <property type="entry name" value="Response_reg"/>
    <property type="match status" value="1"/>
</dbReference>
<feature type="domain" description="Response regulatory" evidence="12">
    <location>
        <begin position="759"/>
        <end position="875"/>
    </location>
</feature>
<dbReference type="Pfam" id="PF02518">
    <property type="entry name" value="HATPase_c"/>
    <property type="match status" value="1"/>
</dbReference>
<reference evidence="14 15" key="1">
    <citation type="submission" date="2016-11" db="EMBL/GenBank/DDBJ databases">
        <authorList>
            <person name="Jaros S."/>
            <person name="Januszkiewicz K."/>
            <person name="Wedrychowicz H."/>
        </authorList>
    </citation>
    <scope>NUCLEOTIDE SEQUENCE [LARGE SCALE GENOMIC DNA]</scope>
    <source>
        <strain evidence="14 15">DSM 5091</strain>
    </source>
</reference>
<evidence type="ECO:0000313" key="14">
    <source>
        <dbReference type="EMBL" id="SHJ37185.1"/>
    </source>
</evidence>
<dbReference type="Pfam" id="PF00512">
    <property type="entry name" value="HisKA"/>
    <property type="match status" value="1"/>
</dbReference>
<dbReference type="NCBIfam" id="TIGR00229">
    <property type="entry name" value="sensory_box"/>
    <property type="match status" value="2"/>
</dbReference>
<keyword evidence="6" id="KW-0418">Kinase</keyword>
<dbReference type="EC" id="2.7.13.3" evidence="2"/>
<dbReference type="Gene3D" id="3.30.450.20">
    <property type="entry name" value="PAS domain"/>
    <property type="match status" value="2"/>
</dbReference>
<evidence type="ECO:0000256" key="8">
    <source>
        <dbReference type="ARBA" id="ARBA00023012"/>
    </source>
</evidence>
<dbReference type="PRINTS" id="PR00344">
    <property type="entry name" value="BCTRLSENSOR"/>
</dbReference>
<dbReference type="InterPro" id="IPR003594">
    <property type="entry name" value="HATPase_dom"/>
</dbReference>
<evidence type="ECO:0000259" key="13">
    <source>
        <dbReference type="PROSITE" id="PS50112"/>
    </source>
</evidence>
<dbReference type="SUPFAM" id="SSF55874">
    <property type="entry name" value="ATPase domain of HSP90 chaperone/DNA topoisomerase II/histidine kinase"/>
    <property type="match status" value="1"/>
</dbReference>
<dbReference type="CDD" id="cd00130">
    <property type="entry name" value="PAS"/>
    <property type="match status" value="2"/>
</dbReference>
<feature type="domain" description="Histidine kinase" evidence="11">
    <location>
        <begin position="516"/>
        <end position="739"/>
    </location>
</feature>
<feature type="modified residue" description="4-aspartylphosphate" evidence="9">
    <location>
        <position position="810"/>
    </location>
</feature>
<keyword evidence="8" id="KW-0902">Two-component regulatory system</keyword>
<dbReference type="Gene3D" id="3.40.50.2300">
    <property type="match status" value="1"/>
</dbReference>
<evidence type="ECO:0000256" key="5">
    <source>
        <dbReference type="ARBA" id="ARBA00022741"/>
    </source>
</evidence>
<dbReference type="CDD" id="cd00082">
    <property type="entry name" value="HisKA"/>
    <property type="match status" value="1"/>
</dbReference>
<dbReference type="InterPro" id="IPR005467">
    <property type="entry name" value="His_kinase_dom"/>
</dbReference>
<name>A0A1M6IS18_MALRU</name>
<dbReference type="PANTHER" id="PTHR43065:SF46">
    <property type="entry name" value="C4-DICARBOXYLATE TRANSPORT SENSOR PROTEIN DCTB"/>
    <property type="match status" value="1"/>
</dbReference>
<protein>
    <recommendedName>
        <fullName evidence="2">histidine kinase</fullName>
        <ecNumber evidence="2">2.7.13.3</ecNumber>
    </recommendedName>
</protein>
<dbReference type="SMART" id="SM00387">
    <property type="entry name" value="HATPase_c"/>
    <property type="match status" value="1"/>
</dbReference>
<dbReference type="PROSITE" id="PS50110">
    <property type="entry name" value="RESPONSE_REGULATORY"/>
    <property type="match status" value="1"/>
</dbReference>
<dbReference type="Pfam" id="PF13426">
    <property type="entry name" value="PAS_9"/>
    <property type="match status" value="2"/>
</dbReference>
<dbReference type="InterPro" id="IPR011006">
    <property type="entry name" value="CheY-like_superfamily"/>
</dbReference>
<dbReference type="InterPro" id="IPR003661">
    <property type="entry name" value="HisK_dim/P_dom"/>
</dbReference>
<dbReference type="Pfam" id="PF11845">
    <property type="entry name" value="Tll0287-like"/>
    <property type="match status" value="1"/>
</dbReference>
<organism evidence="14 15">
    <name type="scientific">Malonomonas rubra DSM 5091</name>
    <dbReference type="NCBI Taxonomy" id="1122189"/>
    <lineage>
        <taxon>Bacteria</taxon>
        <taxon>Pseudomonadati</taxon>
        <taxon>Thermodesulfobacteriota</taxon>
        <taxon>Desulfuromonadia</taxon>
        <taxon>Desulfuromonadales</taxon>
        <taxon>Geopsychrobacteraceae</taxon>
        <taxon>Malonomonas</taxon>
    </lineage>
</organism>
<evidence type="ECO:0000256" key="1">
    <source>
        <dbReference type="ARBA" id="ARBA00000085"/>
    </source>
</evidence>
<dbReference type="Proteomes" id="UP000184171">
    <property type="component" value="Unassembled WGS sequence"/>
</dbReference>
<dbReference type="PANTHER" id="PTHR43065">
    <property type="entry name" value="SENSOR HISTIDINE KINASE"/>
    <property type="match status" value="1"/>
</dbReference>
<keyword evidence="10" id="KW-0472">Membrane</keyword>
<dbReference type="SUPFAM" id="SSF52172">
    <property type="entry name" value="CheY-like"/>
    <property type="match status" value="1"/>
</dbReference>
<evidence type="ECO:0000313" key="15">
    <source>
        <dbReference type="Proteomes" id="UP000184171"/>
    </source>
</evidence>
<dbReference type="CDD" id="cd00156">
    <property type="entry name" value="REC"/>
    <property type="match status" value="1"/>
</dbReference>
<dbReference type="InterPro" id="IPR000014">
    <property type="entry name" value="PAS"/>
</dbReference>
<dbReference type="GO" id="GO:0005524">
    <property type="term" value="F:ATP binding"/>
    <property type="evidence" value="ECO:0007669"/>
    <property type="project" value="UniProtKB-KW"/>
</dbReference>
<dbReference type="GO" id="GO:0000155">
    <property type="term" value="F:phosphorelay sensor kinase activity"/>
    <property type="evidence" value="ECO:0007669"/>
    <property type="project" value="InterPro"/>
</dbReference>
<dbReference type="SMART" id="SM00388">
    <property type="entry name" value="HisKA"/>
    <property type="match status" value="1"/>
</dbReference>
<evidence type="ECO:0000259" key="12">
    <source>
        <dbReference type="PROSITE" id="PS50110"/>
    </source>
</evidence>
<dbReference type="SUPFAM" id="SSF47384">
    <property type="entry name" value="Homodimeric domain of signal transducing histidine kinase"/>
    <property type="match status" value="1"/>
</dbReference>
<evidence type="ECO:0000256" key="10">
    <source>
        <dbReference type="SAM" id="Phobius"/>
    </source>
</evidence>
<keyword evidence="7" id="KW-0067">ATP-binding</keyword>
<evidence type="ECO:0000259" key="11">
    <source>
        <dbReference type="PROSITE" id="PS50109"/>
    </source>
</evidence>
<evidence type="ECO:0000256" key="6">
    <source>
        <dbReference type="ARBA" id="ARBA00022777"/>
    </source>
</evidence>
<proteinExistence type="predicted"/>
<dbReference type="STRING" id="1122189.SAMN02745165_02220"/>
<keyword evidence="15" id="KW-1185">Reference proteome</keyword>
<dbReference type="InterPro" id="IPR021796">
    <property type="entry name" value="Tll0287-like_dom"/>
</dbReference>
<keyword evidence="10" id="KW-0812">Transmembrane</keyword>
<dbReference type="Gene3D" id="3.30.450.290">
    <property type="match status" value="1"/>
</dbReference>
<dbReference type="SMART" id="SM00448">
    <property type="entry name" value="REC"/>
    <property type="match status" value="1"/>
</dbReference>
<accession>A0A1M6IS18</accession>